<dbReference type="RefSeq" id="WP_127000754.1">
    <property type="nucleotide sequence ID" value="NZ_CP034346.1"/>
</dbReference>
<dbReference type="Proteomes" id="UP000270678">
    <property type="component" value="Chromosome"/>
</dbReference>
<keyword evidence="1" id="KW-0472">Membrane</keyword>
<keyword evidence="1" id="KW-0812">Transmembrane</keyword>
<sequence>MKPNDYSPETGTISKIKALIDTTYIPERDFSDKIMKRIDQIGGLSQTPRKAPVITFKKAVIAICLIGLLSGFSYAASEWLNLRDKEGNTVMEVKKTDMQIPAWQSKVLDDVRKQIMPGESAIVYFGSKQEITNKTTDQILWTTSPIEYLDYSTFQDAIQGPLANSRLNSQVLDGYHFAAGYLYMNYEPQSQSDSSLIFARTGDGKDYAYVTRKPGSEIQSVALKYKNDRQEISYSVNFLRGVEKSRFYVTSPSKNEVVEVNGTEAYYYDHTLNWVEKSADGFLEYNISGPAATKEQLAVFAQAILAH</sequence>
<proteinExistence type="predicted"/>
<accession>A0A3Q9IAL2</accession>
<reference evidence="3" key="1">
    <citation type="submission" date="2018-12" db="EMBL/GenBank/DDBJ databases">
        <title>Complete genome sequence of Paenibacillus sp. MBLB1234.</title>
        <authorList>
            <person name="Nam Y.-D."/>
            <person name="Kang J."/>
            <person name="Chung W.-H."/>
            <person name="Park Y.S."/>
        </authorList>
    </citation>
    <scope>NUCLEOTIDE SEQUENCE [LARGE SCALE GENOMIC DNA]</scope>
    <source>
        <strain evidence="3">MBLB1234</strain>
    </source>
</reference>
<dbReference type="AlphaFoldDB" id="A0A3Q9IAL2"/>
<dbReference type="OrthoDB" id="2577173at2"/>
<dbReference type="KEGG" id="plut:EI981_18810"/>
<name>A0A3Q9IAL2_9BACL</name>
<gene>
    <name evidence="2" type="ORF">EI981_18810</name>
</gene>
<keyword evidence="1" id="KW-1133">Transmembrane helix</keyword>
<evidence type="ECO:0000313" key="2">
    <source>
        <dbReference type="EMBL" id="AZS16292.1"/>
    </source>
</evidence>
<feature type="transmembrane region" description="Helical" evidence="1">
    <location>
        <begin position="59"/>
        <end position="76"/>
    </location>
</feature>
<protein>
    <recommendedName>
        <fullName evidence="4">DUF4367 domain-containing protein</fullName>
    </recommendedName>
</protein>
<evidence type="ECO:0000256" key="1">
    <source>
        <dbReference type="SAM" id="Phobius"/>
    </source>
</evidence>
<evidence type="ECO:0008006" key="4">
    <source>
        <dbReference type="Google" id="ProtNLM"/>
    </source>
</evidence>
<evidence type="ECO:0000313" key="3">
    <source>
        <dbReference type="Proteomes" id="UP000270678"/>
    </source>
</evidence>
<keyword evidence="3" id="KW-1185">Reference proteome</keyword>
<dbReference type="EMBL" id="CP034346">
    <property type="protein sequence ID" value="AZS16292.1"/>
    <property type="molecule type" value="Genomic_DNA"/>
</dbReference>
<organism evidence="2 3">
    <name type="scientific">Paenibacillus lutimineralis</name>
    <dbReference type="NCBI Taxonomy" id="2707005"/>
    <lineage>
        <taxon>Bacteria</taxon>
        <taxon>Bacillati</taxon>
        <taxon>Bacillota</taxon>
        <taxon>Bacilli</taxon>
        <taxon>Bacillales</taxon>
        <taxon>Paenibacillaceae</taxon>
        <taxon>Paenibacillus</taxon>
    </lineage>
</organism>